<dbReference type="CDD" id="cd00291">
    <property type="entry name" value="SirA_YedF_YeeD"/>
    <property type="match status" value="1"/>
</dbReference>
<proteinExistence type="inferred from homology"/>
<keyword evidence="4" id="KW-0808">Transferase</keyword>
<dbReference type="SUPFAM" id="SSF64307">
    <property type="entry name" value="SirA-like"/>
    <property type="match status" value="1"/>
</dbReference>
<accession>A0A506UR87</accession>
<keyword evidence="5" id="KW-1185">Reference proteome</keyword>
<dbReference type="InterPro" id="IPR036868">
    <property type="entry name" value="TusA-like_sf"/>
</dbReference>
<evidence type="ECO:0000256" key="2">
    <source>
        <dbReference type="SAM" id="MobiDB-lite"/>
    </source>
</evidence>
<dbReference type="Pfam" id="PF01206">
    <property type="entry name" value="TusA"/>
    <property type="match status" value="1"/>
</dbReference>
<evidence type="ECO:0000313" key="5">
    <source>
        <dbReference type="Proteomes" id="UP000315037"/>
    </source>
</evidence>
<dbReference type="AlphaFoldDB" id="A0A506UR87"/>
<comment type="caution">
    <text evidence="4">The sequence shown here is derived from an EMBL/GenBank/DDBJ whole genome shotgun (WGS) entry which is preliminary data.</text>
</comment>
<dbReference type="GO" id="GO:0016740">
    <property type="term" value="F:transferase activity"/>
    <property type="evidence" value="ECO:0007669"/>
    <property type="project" value="UniProtKB-KW"/>
</dbReference>
<organism evidence="4 5">
    <name type="scientific">Oecophyllibacter saccharovorans</name>
    <dbReference type="NCBI Taxonomy" id="2558360"/>
    <lineage>
        <taxon>Bacteria</taxon>
        <taxon>Pseudomonadati</taxon>
        <taxon>Pseudomonadota</taxon>
        <taxon>Alphaproteobacteria</taxon>
        <taxon>Acetobacterales</taxon>
        <taxon>Acetobacteraceae</taxon>
        <taxon>Oecophyllibacter</taxon>
    </lineage>
</organism>
<protein>
    <submittedName>
        <fullName evidence="4">Sulfurtransferase TusA family protein</fullName>
    </submittedName>
</protein>
<name>A0A506UR87_9PROT</name>
<dbReference type="Proteomes" id="UP000315037">
    <property type="component" value="Unassembled WGS sequence"/>
</dbReference>
<feature type="region of interest" description="Disordered" evidence="2">
    <location>
        <begin position="101"/>
        <end position="137"/>
    </location>
</feature>
<dbReference type="Gene3D" id="3.30.110.40">
    <property type="entry name" value="TusA-like domain"/>
    <property type="match status" value="1"/>
</dbReference>
<evidence type="ECO:0000259" key="3">
    <source>
        <dbReference type="PROSITE" id="PS01148"/>
    </source>
</evidence>
<evidence type="ECO:0000256" key="1">
    <source>
        <dbReference type="ARBA" id="ARBA00008984"/>
    </source>
</evidence>
<comment type="similarity">
    <text evidence="1">Belongs to the sulfur carrier protein TusA family.</text>
</comment>
<dbReference type="PANTHER" id="PTHR33279:SF2">
    <property type="entry name" value="SULFUR CARRIER PROTEIN TUSA"/>
    <property type="match status" value="1"/>
</dbReference>
<dbReference type="PROSITE" id="PS01148">
    <property type="entry name" value="UPF0033"/>
    <property type="match status" value="1"/>
</dbReference>
<sequence length="137" mass="14817">MTAALLPLPGSSKTLPFLDYRGLHCPMPLLKLRRALRELPAGSEVFVLCSDHTTLKDIPAFCRNRGHRLLETVSLPAAGATSSGAPSENCVLRFRLRCHVNQPSQGGADNGVKIPAGKSTLSERQSSEGLEKNRLSR</sequence>
<dbReference type="EMBL" id="SORZ01000001">
    <property type="protein sequence ID" value="TPW35860.1"/>
    <property type="molecule type" value="Genomic_DNA"/>
</dbReference>
<dbReference type="PANTHER" id="PTHR33279">
    <property type="entry name" value="SULFUR CARRIER PROTEIN YEDF-RELATED"/>
    <property type="match status" value="1"/>
</dbReference>
<reference evidence="4 5" key="1">
    <citation type="submission" date="2019-03" db="EMBL/GenBank/DDBJ databases">
        <title>The complete genome sequence of Neokomagataea sp. Jb2 NBRC113641.</title>
        <authorList>
            <person name="Chua K.-O."/>
            <person name="Chan K.-G."/>
            <person name="See-Too W.-S."/>
        </authorList>
    </citation>
    <scope>NUCLEOTIDE SEQUENCE [LARGE SCALE GENOMIC DNA]</scope>
    <source>
        <strain evidence="4 5">Jb2</strain>
    </source>
</reference>
<dbReference type="InterPro" id="IPR001455">
    <property type="entry name" value="TusA-like"/>
</dbReference>
<feature type="domain" description="UPF0033" evidence="3">
    <location>
        <begin position="18"/>
        <end position="42"/>
    </location>
</feature>
<feature type="compositionally biased region" description="Basic and acidic residues" evidence="2">
    <location>
        <begin position="125"/>
        <end position="137"/>
    </location>
</feature>
<gene>
    <name evidence="4" type="ORF">E3202_02740</name>
</gene>
<evidence type="ECO:0000313" key="4">
    <source>
        <dbReference type="EMBL" id="TPW35860.1"/>
    </source>
</evidence>
<dbReference type="RefSeq" id="WP_165600277.1">
    <property type="nucleotide sequence ID" value="NZ_SORZ01000001.1"/>
</dbReference>